<keyword evidence="1" id="KW-0812">Transmembrane</keyword>
<evidence type="ECO:0000256" key="1">
    <source>
        <dbReference type="SAM" id="Phobius"/>
    </source>
</evidence>
<feature type="transmembrane region" description="Helical" evidence="1">
    <location>
        <begin position="59"/>
        <end position="81"/>
    </location>
</feature>
<dbReference type="EMBL" id="FQUL01000009">
    <property type="protein sequence ID" value="SHE54567.1"/>
    <property type="molecule type" value="Genomic_DNA"/>
</dbReference>
<accession>A0A1M4UD90</accession>
<keyword evidence="3" id="KW-1185">Reference proteome</keyword>
<evidence type="ECO:0000313" key="2">
    <source>
        <dbReference type="EMBL" id="SHE54567.1"/>
    </source>
</evidence>
<protein>
    <submittedName>
        <fullName evidence="2">Uncharacterized protein</fullName>
    </submittedName>
</protein>
<gene>
    <name evidence="2" type="ORF">SAMN02745225_00935</name>
</gene>
<keyword evidence="1" id="KW-0472">Membrane</keyword>
<keyword evidence="1" id="KW-1133">Transmembrane helix</keyword>
<feature type="transmembrane region" description="Helical" evidence="1">
    <location>
        <begin position="22"/>
        <end position="47"/>
    </location>
</feature>
<dbReference type="AlphaFoldDB" id="A0A1M4UD90"/>
<proteinExistence type="predicted"/>
<feature type="transmembrane region" description="Helical" evidence="1">
    <location>
        <begin position="111"/>
        <end position="129"/>
    </location>
</feature>
<dbReference type="Proteomes" id="UP000184295">
    <property type="component" value="Unassembled WGS sequence"/>
</dbReference>
<evidence type="ECO:0000313" key="3">
    <source>
        <dbReference type="Proteomes" id="UP000184295"/>
    </source>
</evidence>
<organism evidence="2 3">
    <name type="scientific">Ferrithrix thermotolerans DSM 19514</name>
    <dbReference type="NCBI Taxonomy" id="1121881"/>
    <lineage>
        <taxon>Bacteria</taxon>
        <taxon>Bacillati</taxon>
        <taxon>Actinomycetota</taxon>
        <taxon>Acidimicrobiia</taxon>
        <taxon>Acidimicrobiales</taxon>
        <taxon>Acidimicrobiaceae</taxon>
        <taxon>Ferrithrix</taxon>
    </lineage>
</organism>
<sequence length="134" mass="14505">METQSNTNAYGSNAPLTNGQDLLTIIALLVGGIVLPLVGWFFALFLLIRSPSWNLRQKLIGAVLPPFGYFPLVAVLLLPSLTNSCVESKRLSKEQAISCAASAFSYSGPEIFLLILLTILPTISAIYLYKSASR</sequence>
<reference evidence="3" key="1">
    <citation type="submission" date="2016-11" db="EMBL/GenBank/DDBJ databases">
        <authorList>
            <person name="Varghese N."/>
            <person name="Submissions S."/>
        </authorList>
    </citation>
    <scope>NUCLEOTIDE SEQUENCE [LARGE SCALE GENOMIC DNA]</scope>
    <source>
        <strain evidence="3">DSM 19514</strain>
    </source>
</reference>
<name>A0A1M4UD90_9ACTN</name>
<dbReference type="RefSeq" id="WP_072789274.1">
    <property type="nucleotide sequence ID" value="NZ_FQUL01000009.1"/>
</dbReference>